<keyword evidence="4" id="KW-1003">Cell membrane</keyword>
<organism evidence="9 10">
    <name type="scientific">Candidatus Brocadia carolinensis</name>
    <dbReference type="NCBI Taxonomy" id="1004156"/>
    <lineage>
        <taxon>Bacteria</taxon>
        <taxon>Pseudomonadati</taxon>
        <taxon>Planctomycetota</taxon>
        <taxon>Candidatus Brocadiia</taxon>
        <taxon>Candidatus Brocadiales</taxon>
        <taxon>Candidatus Brocadiaceae</taxon>
        <taxon>Candidatus Brocadia</taxon>
    </lineage>
</organism>
<gene>
    <name evidence="9" type="ORF">AYP45_03625</name>
</gene>
<dbReference type="GO" id="GO:0016887">
    <property type="term" value="F:ATP hydrolysis activity"/>
    <property type="evidence" value="ECO:0007669"/>
    <property type="project" value="InterPro"/>
</dbReference>
<dbReference type="STRING" id="1004156.AYP45_03625"/>
<dbReference type="InterPro" id="IPR003439">
    <property type="entry name" value="ABC_transporter-like_ATP-bd"/>
</dbReference>
<evidence type="ECO:0000256" key="3">
    <source>
        <dbReference type="ARBA" id="ARBA00022448"/>
    </source>
</evidence>
<dbReference type="InterPro" id="IPR003593">
    <property type="entry name" value="AAA+_ATPase"/>
</dbReference>
<dbReference type="Pfam" id="PF08352">
    <property type="entry name" value="oligo_HPY"/>
    <property type="match status" value="1"/>
</dbReference>
<keyword evidence="6" id="KW-0067">ATP-binding</keyword>
<dbReference type="PROSITE" id="PS50893">
    <property type="entry name" value="ABC_TRANSPORTER_2"/>
    <property type="match status" value="1"/>
</dbReference>
<protein>
    <recommendedName>
        <fullName evidence="8">ABC transporter domain-containing protein</fullName>
    </recommendedName>
</protein>
<evidence type="ECO:0000313" key="9">
    <source>
        <dbReference type="EMBL" id="OOP57415.1"/>
    </source>
</evidence>
<evidence type="ECO:0000256" key="5">
    <source>
        <dbReference type="ARBA" id="ARBA00022741"/>
    </source>
</evidence>
<comment type="similarity">
    <text evidence="2">Belongs to the ABC transporter superfamily.</text>
</comment>
<dbReference type="GO" id="GO:0015833">
    <property type="term" value="P:peptide transport"/>
    <property type="evidence" value="ECO:0007669"/>
    <property type="project" value="InterPro"/>
</dbReference>
<dbReference type="SUPFAM" id="SSF52540">
    <property type="entry name" value="P-loop containing nucleoside triphosphate hydrolases"/>
    <property type="match status" value="1"/>
</dbReference>
<dbReference type="Pfam" id="PF00005">
    <property type="entry name" value="ABC_tran"/>
    <property type="match status" value="1"/>
</dbReference>
<evidence type="ECO:0000256" key="6">
    <source>
        <dbReference type="ARBA" id="ARBA00022840"/>
    </source>
</evidence>
<evidence type="ECO:0000256" key="7">
    <source>
        <dbReference type="ARBA" id="ARBA00023136"/>
    </source>
</evidence>
<reference evidence="9 10" key="1">
    <citation type="journal article" date="2017" name="Water Res.">
        <title>Discovery and metagenomic analysis of an anammox bacterial enrichment related to Candidatus "Brocadia caroliniensis" in a full-scale glycerol-fed nitritation-denitritation separate centrate treatment process.</title>
        <authorList>
            <person name="Park H."/>
            <person name="Brotto A.C."/>
            <person name="van Loosdrecht M.C."/>
            <person name="Chandran K."/>
        </authorList>
    </citation>
    <scope>NUCLEOTIDE SEQUENCE [LARGE SCALE GENOMIC DNA]</scope>
    <source>
        <strain evidence="9">26THWARD</strain>
    </source>
</reference>
<keyword evidence="5" id="KW-0547">Nucleotide-binding</keyword>
<dbReference type="InterPro" id="IPR027417">
    <property type="entry name" value="P-loop_NTPase"/>
</dbReference>
<dbReference type="InterPro" id="IPR013563">
    <property type="entry name" value="Oligopep_ABC_C"/>
</dbReference>
<dbReference type="GO" id="GO:0005886">
    <property type="term" value="C:plasma membrane"/>
    <property type="evidence" value="ECO:0007669"/>
    <property type="project" value="UniProtKB-SubCell"/>
</dbReference>
<comment type="caution">
    <text evidence="9">The sequence shown here is derived from an EMBL/GenBank/DDBJ whole genome shotgun (WGS) entry which is preliminary data.</text>
</comment>
<evidence type="ECO:0000256" key="4">
    <source>
        <dbReference type="ARBA" id="ARBA00022475"/>
    </source>
</evidence>
<comment type="subcellular location">
    <subcellularLocation>
        <location evidence="1">Cell inner membrane</location>
        <topology evidence="1">Peripheral membrane protein</topology>
    </subcellularLocation>
</comment>
<accession>A0A1V4AWB4</accession>
<dbReference type="CDD" id="cd03257">
    <property type="entry name" value="ABC_NikE_OppD_transporters"/>
    <property type="match status" value="1"/>
</dbReference>
<dbReference type="FunFam" id="3.40.50.300:FF:000016">
    <property type="entry name" value="Oligopeptide ABC transporter ATP-binding component"/>
    <property type="match status" value="1"/>
</dbReference>
<evidence type="ECO:0000256" key="2">
    <source>
        <dbReference type="ARBA" id="ARBA00005417"/>
    </source>
</evidence>
<keyword evidence="7" id="KW-0472">Membrane</keyword>
<name>A0A1V4AWB4_9BACT</name>
<feature type="domain" description="ABC transporter" evidence="8">
    <location>
        <begin position="5"/>
        <end position="251"/>
    </location>
</feature>
<evidence type="ECO:0000313" key="10">
    <source>
        <dbReference type="Proteomes" id="UP000189681"/>
    </source>
</evidence>
<dbReference type="GO" id="GO:0005524">
    <property type="term" value="F:ATP binding"/>
    <property type="evidence" value="ECO:0007669"/>
    <property type="project" value="UniProtKB-KW"/>
</dbReference>
<dbReference type="Proteomes" id="UP000189681">
    <property type="component" value="Unassembled WGS sequence"/>
</dbReference>
<dbReference type="PANTHER" id="PTHR43297">
    <property type="entry name" value="OLIGOPEPTIDE TRANSPORT ATP-BINDING PROTEIN APPD"/>
    <property type="match status" value="1"/>
</dbReference>
<keyword evidence="3" id="KW-0813">Transport</keyword>
<dbReference type="InterPro" id="IPR050388">
    <property type="entry name" value="ABC_Ni/Peptide_Import"/>
</dbReference>
<sequence>MTVLLEVKDLVIKFKSQGNIVYAVNNLSFKLFEGEILGIIGESGCGKTVTCRAILRLNNSYEEKGSITFNGQDIFKLSKKELNQIRGSKIAMIFQNPSSALNPVITIGKQITEIIKLHQKLSSEEAQEKGILLLKSLGIPNPDSKIHEYPYQQSMGINQRIMIAMALSCNPKLLIADEPTSALDVTIQKQILEIFKGLKNKISILFVSHDLGVIKEVADRVLVMYRGMLMEEGKVENIYSNPLHPYTRALMASVPLLNKEKILIKGDPPSSFTEPEGCPFASRCPVVIGDICFNKTPEIFKENNDVRCHLYNKQRK</sequence>
<evidence type="ECO:0000256" key="1">
    <source>
        <dbReference type="ARBA" id="ARBA00004417"/>
    </source>
</evidence>
<dbReference type="EMBL" id="AYTS01000034">
    <property type="protein sequence ID" value="OOP57415.1"/>
    <property type="molecule type" value="Genomic_DNA"/>
</dbReference>
<dbReference type="NCBIfam" id="TIGR01727">
    <property type="entry name" value="oligo_HPY"/>
    <property type="match status" value="1"/>
</dbReference>
<evidence type="ECO:0000259" key="8">
    <source>
        <dbReference type="PROSITE" id="PS50893"/>
    </source>
</evidence>
<dbReference type="AlphaFoldDB" id="A0A1V4AWB4"/>
<dbReference type="Gene3D" id="3.40.50.300">
    <property type="entry name" value="P-loop containing nucleotide triphosphate hydrolases"/>
    <property type="match status" value="1"/>
</dbReference>
<proteinExistence type="inferred from homology"/>
<dbReference type="SMART" id="SM00382">
    <property type="entry name" value="AAA"/>
    <property type="match status" value="1"/>
</dbReference>
<dbReference type="PANTHER" id="PTHR43297:SF2">
    <property type="entry name" value="DIPEPTIDE TRANSPORT ATP-BINDING PROTEIN DPPD"/>
    <property type="match status" value="1"/>
</dbReference>